<feature type="compositionally biased region" description="Acidic residues" evidence="2">
    <location>
        <begin position="455"/>
        <end position="464"/>
    </location>
</feature>
<dbReference type="STRING" id="1295533.A0A1E3HN60"/>
<dbReference type="InterPro" id="IPR039717">
    <property type="entry name" value="Hgh1"/>
</dbReference>
<accession>A0A1E3HN60</accession>
<sequence length="464" mass="50969">MSSLTELFQFLDSQNPSARQLALQNLVGHTPKSAPERHIFIPSSFAGSGATGGGLVPNKRKDGTEEDEIKLKALKDLTLLCMDQGTIAHDALSALINLSDTLAVAKHIAYRDFLVWLVSYTAYTTSPLSPLTSMLLSNITSHPSLIPALANLTIPLIPLPKSTHYPPYYLPASGSSSSTIHPDFRDPSLGLPPNAEVGQEPEREVEAIRALVQAFEDGASEGVRDAQGKRKGECHFLASVFANISMAPVTRQLLLTPRPPFPQPAEAQPSEDDEPLLSKIVVYTGHPDLIRRGGALGCIKNCAMDRASMVWLLASEDDRVRLPSDPSRMIKGVDVLPWVLAPLMGPEEYDIEDMEKLPPTLQFLPPEKEREKDTVLRMMCVEILLLLATTFTGREALRNRGAYFVVREHHKVETDQQIKDSIERFVGLLQRDEGRESKTDEVEGIVKGGAKTEEGEGELDVVEV</sequence>
<dbReference type="PANTHER" id="PTHR13387">
    <property type="entry name" value="PROTEIN HGH1 HOMOLOG"/>
    <property type="match status" value="1"/>
</dbReference>
<comment type="caution">
    <text evidence="5">The sequence shown here is derived from an EMBL/GenBank/DDBJ whole genome shotgun (WGS) entry which is preliminary data.</text>
</comment>
<feature type="region of interest" description="Disordered" evidence="2">
    <location>
        <begin position="435"/>
        <end position="464"/>
    </location>
</feature>
<dbReference type="OrthoDB" id="338814at2759"/>
<evidence type="ECO:0000256" key="1">
    <source>
        <dbReference type="ARBA" id="ARBA00006712"/>
    </source>
</evidence>
<gene>
    <name evidence="5" type="ORF">L202_04919</name>
</gene>
<reference evidence="5 6" key="1">
    <citation type="submission" date="2016-06" db="EMBL/GenBank/DDBJ databases">
        <title>Evolution of pathogenesis and genome organization in the Tremellales.</title>
        <authorList>
            <person name="Cuomo C."/>
            <person name="Litvintseva A."/>
            <person name="Heitman J."/>
            <person name="Chen Y."/>
            <person name="Sun S."/>
            <person name="Springer D."/>
            <person name="Dromer F."/>
            <person name="Young S."/>
            <person name="Zeng Q."/>
            <person name="Chapman S."/>
            <person name="Gujja S."/>
            <person name="Saif S."/>
            <person name="Birren B."/>
        </authorList>
    </citation>
    <scope>NUCLEOTIDE SEQUENCE [LARGE SCALE GENOMIC DNA]</scope>
    <source>
        <strain evidence="5 6">CBS 6039</strain>
    </source>
</reference>
<dbReference type="EMBL" id="AWGJ01000007">
    <property type="protein sequence ID" value="ODN77793.1"/>
    <property type="molecule type" value="Genomic_DNA"/>
</dbReference>
<name>A0A1E3HN60_9TREE</name>
<evidence type="ECO:0008006" key="7">
    <source>
        <dbReference type="Google" id="ProtNLM"/>
    </source>
</evidence>
<dbReference type="Pfam" id="PF04063">
    <property type="entry name" value="DUF383"/>
    <property type="match status" value="1"/>
</dbReference>
<evidence type="ECO:0000256" key="2">
    <source>
        <dbReference type="SAM" id="MobiDB-lite"/>
    </source>
</evidence>
<evidence type="ECO:0000259" key="4">
    <source>
        <dbReference type="Pfam" id="PF04064"/>
    </source>
</evidence>
<organism evidence="5 6">
    <name type="scientific">Cryptococcus amylolentus CBS 6039</name>
    <dbReference type="NCBI Taxonomy" id="1295533"/>
    <lineage>
        <taxon>Eukaryota</taxon>
        <taxon>Fungi</taxon>
        <taxon>Dikarya</taxon>
        <taxon>Basidiomycota</taxon>
        <taxon>Agaricomycotina</taxon>
        <taxon>Tremellomycetes</taxon>
        <taxon>Tremellales</taxon>
        <taxon>Cryptococcaceae</taxon>
        <taxon>Cryptococcus</taxon>
    </lineage>
</organism>
<evidence type="ECO:0000259" key="3">
    <source>
        <dbReference type="Pfam" id="PF04063"/>
    </source>
</evidence>
<dbReference type="InterPro" id="IPR007206">
    <property type="entry name" value="Protein_HGH1_C"/>
</dbReference>
<feature type="domain" description="Protein HGH1 N-terminal" evidence="3">
    <location>
        <begin position="123"/>
        <end position="377"/>
    </location>
</feature>
<dbReference type="InterPro" id="IPR016024">
    <property type="entry name" value="ARM-type_fold"/>
</dbReference>
<evidence type="ECO:0000313" key="5">
    <source>
        <dbReference type="EMBL" id="ODN77793.1"/>
    </source>
</evidence>
<dbReference type="PANTHER" id="PTHR13387:SF9">
    <property type="entry name" value="PROTEIN HGH1 HOMOLOG"/>
    <property type="match status" value="1"/>
</dbReference>
<comment type="similarity">
    <text evidence="1">Belongs to the HGH1 family.</text>
</comment>
<keyword evidence="6" id="KW-1185">Reference proteome</keyword>
<feature type="domain" description="Protein HGH1 C-terminal" evidence="4">
    <location>
        <begin position="384"/>
        <end position="436"/>
    </location>
</feature>
<dbReference type="GeneID" id="30156228"/>
<dbReference type="RefSeq" id="XP_018993029.1">
    <property type="nucleotide sequence ID" value="XM_019139086.1"/>
</dbReference>
<protein>
    <recommendedName>
        <fullName evidence="7">Protein HGH1 homolog</fullName>
    </recommendedName>
</protein>
<dbReference type="AlphaFoldDB" id="A0A1E3HN60"/>
<proteinExistence type="inferred from homology"/>
<dbReference type="Proteomes" id="UP000094065">
    <property type="component" value="Unassembled WGS sequence"/>
</dbReference>
<evidence type="ECO:0000313" key="6">
    <source>
        <dbReference type="Proteomes" id="UP000094065"/>
    </source>
</evidence>
<dbReference type="SUPFAM" id="SSF48371">
    <property type="entry name" value="ARM repeat"/>
    <property type="match status" value="1"/>
</dbReference>
<dbReference type="InterPro" id="IPR007205">
    <property type="entry name" value="Protein_HGH1_N"/>
</dbReference>
<dbReference type="Pfam" id="PF04064">
    <property type="entry name" value="DUF384"/>
    <property type="match status" value="1"/>
</dbReference>